<reference evidence="1 2" key="1">
    <citation type="submission" date="2019-10" db="EMBL/GenBank/DDBJ databases">
        <title>Taxonomy of Antarctic Massilia spp.: description of Massilia rubra sp. nov., Massilia aquatica sp. nov., Massilia mucilaginosa sp. nov., Massilia frigida sp. nov. isolated from streams, lakes and regoliths.</title>
        <authorList>
            <person name="Holochova P."/>
            <person name="Sedlacek I."/>
            <person name="Kralova S."/>
            <person name="Maslanova I."/>
            <person name="Busse H.-J."/>
            <person name="Stankova E."/>
            <person name="Vrbovska V."/>
            <person name="Kovarovic V."/>
            <person name="Bartak M."/>
            <person name="Svec P."/>
            <person name="Pantucek R."/>
        </authorList>
    </citation>
    <scope>NUCLEOTIDE SEQUENCE [LARGE SCALE GENOMIC DNA]</scope>
    <source>
        <strain evidence="1 2">CCM 8733</strain>
    </source>
</reference>
<keyword evidence="2" id="KW-1185">Reference proteome</keyword>
<evidence type="ECO:0000313" key="2">
    <source>
        <dbReference type="Proteomes" id="UP000609726"/>
    </source>
</evidence>
<sequence length="91" mass="9646">MPKGSVVPDLVVDAERGRVYLADVASATNLSVHIDSGKVRLFSGQPSLQAEPEARMRADGILTHSHSKPTSTGLNPLTLSRKAATHFITAP</sequence>
<dbReference type="Proteomes" id="UP000609726">
    <property type="component" value="Unassembled WGS sequence"/>
</dbReference>
<dbReference type="InterPro" id="IPR011042">
    <property type="entry name" value="6-blade_b-propeller_TolB-like"/>
</dbReference>
<evidence type="ECO:0000313" key="1">
    <source>
        <dbReference type="EMBL" id="NHZ91697.1"/>
    </source>
</evidence>
<comment type="caution">
    <text evidence="1">The sequence shown here is derived from an EMBL/GenBank/DDBJ whole genome shotgun (WGS) entry which is preliminary data.</text>
</comment>
<gene>
    <name evidence="1" type="ORF">F2P45_22200</name>
</gene>
<protein>
    <submittedName>
        <fullName evidence="1">Uncharacterized protein</fullName>
    </submittedName>
</protein>
<dbReference type="RefSeq" id="WP_166880046.1">
    <property type="nucleotide sequence ID" value="NZ_WHJH01000033.1"/>
</dbReference>
<dbReference type="EMBL" id="WHJH01000033">
    <property type="protein sequence ID" value="NHZ91697.1"/>
    <property type="molecule type" value="Genomic_DNA"/>
</dbReference>
<proteinExistence type="predicted"/>
<dbReference type="Gene3D" id="2.120.10.30">
    <property type="entry name" value="TolB, C-terminal domain"/>
    <property type="match status" value="1"/>
</dbReference>
<organism evidence="1 2">
    <name type="scientific">Massilia mucilaginosa</name>
    <dbReference type="NCBI Taxonomy" id="2609282"/>
    <lineage>
        <taxon>Bacteria</taxon>
        <taxon>Pseudomonadati</taxon>
        <taxon>Pseudomonadota</taxon>
        <taxon>Betaproteobacteria</taxon>
        <taxon>Burkholderiales</taxon>
        <taxon>Oxalobacteraceae</taxon>
        <taxon>Telluria group</taxon>
        <taxon>Massilia</taxon>
    </lineage>
</organism>
<accession>A0ABX0NXU0</accession>
<name>A0ABX0NXU0_9BURK</name>